<reference evidence="1" key="1">
    <citation type="submission" date="2020-03" db="EMBL/GenBank/DDBJ databases">
        <title>Five strains of Vibrio campbellii isolated from Mariana Trench.</title>
        <authorList>
            <person name="Liang J."/>
            <person name="Zhang X.-H."/>
        </authorList>
    </citation>
    <scope>NUCLEOTIDE SEQUENCE</scope>
    <source>
        <strain evidence="1">LJC013</strain>
        <plasmid evidence="1">unnamed1</plasmid>
    </source>
</reference>
<dbReference type="EMBL" id="CP050472">
    <property type="protein sequence ID" value="UTZ34909.1"/>
    <property type="molecule type" value="Genomic_DNA"/>
</dbReference>
<sequence length="138" mass="15796">MTLNTKNTIRTLDSEGCILNNSEVVREVVCFLSSIEVVTNDNLTTNAWDATEEKYSNTNSILSPDEQIDGTLPSPHCKFLVASAYLGNTSLQIEILRRDNYTGNYSSYMTLTYRMLSFEQVHQITFKLYQAFNNRLYL</sequence>
<proteinExistence type="predicted"/>
<keyword evidence="2" id="KW-1185">Reference proteome</keyword>
<name>A0ABY5IL66_9VIBR</name>
<keyword evidence="1" id="KW-0614">Plasmid</keyword>
<evidence type="ECO:0000313" key="1">
    <source>
        <dbReference type="EMBL" id="UTZ34909.1"/>
    </source>
</evidence>
<geneLocation type="plasmid" evidence="1 2">
    <name>unnamed1</name>
</geneLocation>
<evidence type="ECO:0000313" key="2">
    <source>
        <dbReference type="Proteomes" id="UP001059912"/>
    </source>
</evidence>
<protein>
    <submittedName>
        <fullName evidence="1">Uncharacterized protein</fullName>
    </submittedName>
</protein>
<accession>A0ABY5IL66</accession>
<dbReference type="RefSeq" id="WP_255904863.1">
    <property type="nucleotide sequence ID" value="NZ_CP050472.1"/>
</dbReference>
<dbReference type="Proteomes" id="UP001059912">
    <property type="component" value="Plasmid unnamed1"/>
</dbReference>
<organism evidence="1 2">
    <name type="scientific">Vibrio campbellii</name>
    <dbReference type="NCBI Taxonomy" id="680"/>
    <lineage>
        <taxon>Bacteria</taxon>
        <taxon>Pseudomonadati</taxon>
        <taxon>Pseudomonadota</taxon>
        <taxon>Gammaproteobacteria</taxon>
        <taxon>Vibrionales</taxon>
        <taxon>Vibrionaceae</taxon>
        <taxon>Vibrio</taxon>
    </lineage>
</organism>
<gene>
    <name evidence="1" type="ORF">HB762_26980</name>
</gene>